<protein>
    <submittedName>
        <fullName evidence="1">Uncharacterized protein</fullName>
    </submittedName>
</protein>
<proteinExistence type="predicted"/>
<dbReference type="EMBL" id="VSRR010146338">
    <property type="protein sequence ID" value="MPD05504.1"/>
    <property type="molecule type" value="Genomic_DNA"/>
</dbReference>
<evidence type="ECO:0000313" key="1">
    <source>
        <dbReference type="EMBL" id="MPD05504.1"/>
    </source>
</evidence>
<dbReference type="Proteomes" id="UP000324222">
    <property type="component" value="Unassembled WGS sequence"/>
</dbReference>
<name>A0A5B7KFC9_PORTR</name>
<evidence type="ECO:0000313" key="2">
    <source>
        <dbReference type="Proteomes" id="UP000324222"/>
    </source>
</evidence>
<gene>
    <name evidence="1" type="ORF">E2C01_101251</name>
</gene>
<organism evidence="1 2">
    <name type="scientific">Portunus trituberculatus</name>
    <name type="common">Swimming crab</name>
    <name type="synonym">Neptunus trituberculatus</name>
    <dbReference type="NCBI Taxonomy" id="210409"/>
    <lineage>
        <taxon>Eukaryota</taxon>
        <taxon>Metazoa</taxon>
        <taxon>Ecdysozoa</taxon>
        <taxon>Arthropoda</taxon>
        <taxon>Crustacea</taxon>
        <taxon>Multicrustacea</taxon>
        <taxon>Malacostraca</taxon>
        <taxon>Eumalacostraca</taxon>
        <taxon>Eucarida</taxon>
        <taxon>Decapoda</taxon>
        <taxon>Pleocyemata</taxon>
        <taxon>Brachyura</taxon>
        <taxon>Eubrachyura</taxon>
        <taxon>Portunoidea</taxon>
        <taxon>Portunidae</taxon>
        <taxon>Portuninae</taxon>
        <taxon>Portunus</taxon>
    </lineage>
</organism>
<comment type="caution">
    <text evidence="1">The sequence shown here is derived from an EMBL/GenBank/DDBJ whole genome shotgun (WGS) entry which is preliminary data.</text>
</comment>
<keyword evidence="2" id="KW-1185">Reference proteome</keyword>
<accession>A0A5B7KFC9</accession>
<sequence>MLSLKRVELSVGLVCPNCTLPSSSSSSFFSFSLSLHSSLAWPRPASSTSTQRPSPQDPWTKFYLRASPGLEFYVFVVKGPGGKKQD</sequence>
<dbReference type="AlphaFoldDB" id="A0A5B7KFC9"/>
<reference evidence="1 2" key="1">
    <citation type="submission" date="2019-05" db="EMBL/GenBank/DDBJ databases">
        <title>Another draft genome of Portunus trituberculatus and its Hox gene families provides insights of decapod evolution.</title>
        <authorList>
            <person name="Jeong J.-H."/>
            <person name="Song I."/>
            <person name="Kim S."/>
            <person name="Choi T."/>
            <person name="Kim D."/>
            <person name="Ryu S."/>
            <person name="Kim W."/>
        </authorList>
    </citation>
    <scope>NUCLEOTIDE SEQUENCE [LARGE SCALE GENOMIC DNA]</scope>
    <source>
        <tissue evidence="1">Muscle</tissue>
    </source>
</reference>